<keyword evidence="1" id="KW-0472">Membrane</keyword>
<dbReference type="AlphaFoldDB" id="A0AAX4FVG5"/>
<dbReference type="GeneID" id="85733127"/>
<dbReference type="KEGG" id="mrc:R6Y96_08180"/>
<protein>
    <submittedName>
        <fullName evidence="2">Flagellar protein FlaF</fullName>
    </submittedName>
</protein>
<gene>
    <name evidence="2" type="ORF">R6Y96_08180</name>
</gene>
<keyword evidence="2" id="KW-0282">Flagellum</keyword>
<evidence type="ECO:0000313" key="3">
    <source>
        <dbReference type="Proteomes" id="UP001305652"/>
    </source>
</evidence>
<evidence type="ECO:0000313" key="2">
    <source>
        <dbReference type="EMBL" id="WOX57274.1"/>
    </source>
</evidence>
<sequence>MSAGPIVASGVGILLLVVTAYVLIGGTLATTEVLVEAQSSLAAQQEARMRTAIAIQETTLNNQSLSVKVDNTGSEPVVDISSIDVYLHYETGPVYIPYEKGDVNYWNNVRINPDGVHPGQWDPDETLTLIVTFEEDATPICVQVVTPNGVSASTYITR</sequence>
<keyword evidence="1" id="KW-1133">Transmembrane helix</keyword>
<keyword evidence="2" id="KW-0966">Cell projection</keyword>
<evidence type="ECO:0000256" key="1">
    <source>
        <dbReference type="SAM" id="Phobius"/>
    </source>
</evidence>
<keyword evidence="3" id="KW-1185">Reference proteome</keyword>
<keyword evidence="2" id="KW-0969">Cilium</keyword>
<reference evidence="2 3" key="1">
    <citation type="submission" date="2023-10" db="EMBL/GenBank/DDBJ databases">
        <title>The complete genome sequence of Methanoculleus receptaculi DSM 18860.</title>
        <authorList>
            <person name="Lai S.-J."/>
            <person name="You Y.-T."/>
            <person name="Chen S.-C."/>
        </authorList>
    </citation>
    <scope>NUCLEOTIDE SEQUENCE [LARGE SCALE GENOMIC DNA]</scope>
    <source>
        <strain evidence="2 3">DSM 18860</strain>
    </source>
</reference>
<dbReference type="EMBL" id="CP137642">
    <property type="protein sequence ID" value="WOX57274.1"/>
    <property type="molecule type" value="Genomic_DNA"/>
</dbReference>
<accession>A0AAX4FVG5</accession>
<name>A0AAX4FVG5_9EURY</name>
<dbReference type="RefSeq" id="WP_318620805.1">
    <property type="nucleotide sequence ID" value="NZ_CP137642.1"/>
</dbReference>
<organism evidence="2 3">
    <name type="scientific">Methanoculleus receptaculi</name>
    <dbReference type="NCBI Taxonomy" id="394967"/>
    <lineage>
        <taxon>Archaea</taxon>
        <taxon>Methanobacteriati</taxon>
        <taxon>Methanobacteriota</taxon>
        <taxon>Stenosarchaea group</taxon>
        <taxon>Methanomicrobia</taxon>
        <taxon>Methanomicrobiales</taxon>
        <taxon>Methanomicrobiaceae</taxon>
        <taxon>Methanoculleus</taxon>
    </lineage>
</organism>
<feature type="transmembrane region" description="Helical" evidence="1">
    <location>
        <begin position="6"/>
        <end position="24"/>
    </location>
</feature>
<keyword evidence="1" id="KW-0812">Transmembrane</keyword>
<dbReference type="Proteomes" id="UP001305652">
    <property type="component" value="Chromosome"/>
</dbReference>
<proteinExistence type="predicted"/>